<gene>
    <name evidence="3" type="ORF">VVAX_02765</name>
</gene>
<proteinExistence type="inferred from homology"/>
<sequence length="153" mass="16310">MPLPARQPYNEAMKILIAVDGSAYTQKALAYLIANRAMFVDGHELVIVHVCTGISGHVTRHLSKEVVADYYAEESTKVLDPVKTLLAQQGVANYTIDSRHGHVAEEILKAATAAQAGLIVLGTHGHGLLGRALMGSVATKVIAETNTTVLLVQ</sequence>
<comment type="similarity">
    <text evidence="1">Belongs to the universal stress protein A family.</text>
</comment>
<dbReference type="SUPFAM" id="SSF52402">
    <property type="entry name" value="Adenine nucleotide alpha hydrolases-like"/>
    <property type="match status" value="1"/>
</dbReference>
<dbReference type="InterPro" id="IPR006015">
    <property type="entry name" value="Universal_stress_UspA"/>
</dbReference>
<name>A0A679JEY5_VARPD</name>
<organism evidence="3">
    <name type="scientific">Variovorax paradoxus</name>
    <dbReference type="NCBI Taxonomy" id="34073"/>
    <lineage>
        <taxon>Bacteria</taxon>
        <taxon>Pseudomonadati</taxon>
        <taxon>Pseudomonadota</taxon>
        <taxon>Betaproteobacteria</taxon>
        <taxon>Burkholderiales</taxon>
        <taxon>Comamonadaceae</taxon>
        <taxon>Variovorax</taxon>
    </lineage>
</organism>
<evidence type="ECO:0000256" key="1">
    <source>
        <dbReference type="ARBA" id="ARBA00008791"/>
    </source>
</evidence>
<reference evidence="3" key="1">
    <citation type="submission" date="2019-12" db="EMBL/GenBank/DDBJ databases">
        <authorList>
            <person name="Cremers G."/>
        </authorList>
    </citation>
    <scope>NUCLEOTIDE SEQUENCE</scope>
    <source>
        <strain evidence="3">Vvax</strain>
    </source>
</reference>
<accession>A0A679JEY5</accession>
<dbReference type="EMBL" id="LR743507">
    <property type="protein sequence ID" value="CAA2104436.1"/>
    <property type="molecule type" value="Genomic_DNA"/>
</dbReference>
<evidence type="ECO:0000259" key="2">
    <source>
        <dbReference type="Pfam" id="PF00582"/>
    </source>
</evidence>
<dbReference type="CDD" id="cd00293">
    <property type="entry name" value="USP-like"/>
    <property type="match status" value="1"/>
</dbReference>
<dbReference type="Pfam" id="PF00582">
    <property type="entry name" value="Usp"/>
    <property type="match status" value="1"/>
</dbReference>
<dbReference type="PRINTS" id="PR01438">
    <property type="entry name" value="UNVRSLSTRESS"/>
</dbReference>
<dbReference type="InterPro" id="IPR006016">
    <property type="entry name" value="UspA"/>
</dbReference>
<dbReference type="PANTHER" id="PTHR46268">
    <property type="entry name" value="STRESS RESPONSE PROTEIN NHAX"/>
    <property type="match status" value="1"/>
</dbReference>
<evidence type="ECO:0000313" key="3">
    <source>
        <dbReference type="EMBL" id="CAA2104436.1"/>
    </source>
</evidence>
<dbReference type="InterPro" id="IPR014729">
    <property type="entry name" value="Rossmann-like_a/b/a_fold"/>
</dbReference>
<dbReference type="PANTHER" id="PTHR46268:SF6">
    <property type="entry name" value="UNIVERSAL STRESS PROTEIN UP12"/>
    <property type="match status" value="1"/>
</dbReference>
<dbReference type="AlphaFoldDB" id="A0A679JEY5"/>
<dbReference type="Gene3D" id="3.40.50.620">
    <property type="entry name" value="HUPs"/>
    <property type="match status" value="1"/>
</dbReference>
<feature type="domain" description="UspA" evidence="2">
    <location>
        <begin position="13"/>
        <end position="152"/>
    </location>
</feature>
<protein>
    <recommendedName>
        <fullName evidence="2">UspA domain-containing protein</fullName>
    </recommendedName>
</protein>